<evidence type="ECO:0000256" key="8">
    <source>
        <dbReference type="ARBA" id="ARBA00022737"/>
    </source>
</evidence>
<keyword evidence="5 10" id="KW-0963">Cytoplasm</keyword>
<evidence type="ECO:0000256" key="9">
    <source>
        <dbReference type="ARBA" id="ARBA00022962"/>
    </source>
</evidence>
<dbReference type="CDD" id="cd05008">
    <property type="entry name" value="SIS_GlmS_GlmD_1"/>
    <property type="match status" value="1"/>
</dbReference>
<dbReference type="GO" id="GO:0006002">
    <property type="term" value="P:fructose 6-phosphate metabolic process"/>
    <property type="evidence" value="ECO:0007669"/>
    <property type="project" value="TreeGrafter"/>
</dbReference>
<dbReference type="PANTHER" id="PTHR10937:SF0">
    <property type="entry name" value="GLUTAMINE--FRUCTOSE-6-PHOSPHATE TRANSAMINASE (ISOMERIZING)"/>
    <property type="match status" value="1"/>
</dbReference>
<dbReference type="Pfam" id="PF13522">
    <property type="entry name" value="GATase_6"/>
    <property type="match status" value="1"/>
</dbReference>
<dbReference type="CDD" id="cd00714">
    <property type="entry name" value="GFAT"/>
    <property type="match status" value="1"/>
</dbReference>
<evidence type="ECO:0000256" key="6">
    <source>
        <dbReference type="ARBA" id="ARBA00022576"/>
    </source>
</evidence>
<dbReference type="NCBIfam" id="NF001484">
    <property type="entry name" value="PRK00331.1"/>
    <property type="match status" value="1"/>
</dbReference>
<dbReference type="RefSeq" id="WP_009458115.1">
    <property type="nucleotide sequence ID" value="NZ_AGIZ01000009.1"/>
</dbReference>
<dbReference type="EMBL" id="AGIZ01000009">
    <property type="protein sequence ID" value="EHC11688.1"/>
    <property type="molecule type" value="Genomic_DNA"/>
</dbReference>
<evidence type="ECO:0000313" key="14">
    <source>
        <dbReference type="Proteomes" id="UP000004344"/>
    </source>
</evidence>
<feature type="domain" description="SIS" evidence="12">
    <location>
        <begin position="482"/>
        <end position="623"/>
    </location>
</feature>
<dbReference type="Pfam" id="PF01380">
    <property type="entry name" value="SIS"/>
    <property type="match status" value="2"/>
</dbReference>
<evidence type="ECO:0000256" key="4">
    <source>
        <dbReference type="ARBA" id="ARBA00016090"/>
    </source>
</evidence>
<feature type="initiator methionine" description="Removed" evidence="10">
    <location>
        <position position="1"/>
    </location>
</feature>
<dbReference type="FunFam" id="3.40.50.10490:FF:000002">
    <property type="entry name" value="Glutamine--fructose-6-phosphate aminotransferase [isomerizing]"/>
    <property type="match status" value="1"/>
</dbReference>
<dbReference type="GO" id="GO:0006047">
    <property type="term" value="P:UDP-N-acetylglucosamine metabolic process"/>
    <property type="evidence" value="ECO:0007669"/>
    <property type="project" value="TreeGrafter"/>
</dbReference>
<dbReference type="Proteomes" id="UP000004344">
    <property type="component" value="Unassembled WGS sequence"/>
</dbReference>
<evidence type="ECO:0000256" key="5">
    <source>
        <dbReference type="ARBA" id="ARBA00022490"/>
    </source>
</evidence>
<evidence type="ECO:0000256" key="10">
    <source>
        <dbReference type="HAMAP-Rule" id="MF_00164"/>
    </source>
</evidence>
<dbReference type="GO" id="GO:0006487">
    <property type="term" value="P:protein N-linked glycosylation"/>
    <property type="evidence" value="ECO:0007669"/>
    <property type="project" value="TreeGrafter"/>
</dbReference>
<dbReference type="InterPro" id="IPR005855">
    <property type="entry name" value="GFAT"/>
</dbReference>
<dbReference type="InterPro" id="IPR029055">
    <property type="entry name" value="Ntn_hydrolases_N"/>
</dbReference>
<dbReference type="AlphaFoldDB" id="G6FW49"/>
<organism evidence="13 14">
    <name type="scientific">Fischerella thermalis JSC-11</name>
    <dbReference type="NCBI Taxonomy" id="741277"/>
    <lineage>
        <taxon>Bacteria</taxon>
        <taxon>Bacillati</taxon>
        <taxon>Cyanobacteriota</taxon>
        <taxon>Cyanophyceae</taxon>
        <taxon>Nostocales</taxon>
        <taxon>Hapalosiphonaceae</taxon>
        <taxon>Fischerella</taxon>
    </lineage>
</organism>
<comment type="catalytic activity">
    <reaction evidence="1 10">
        <text>D-fructose 6-phosphate + L-glutamine = D-glucosamine 6-phosphate + L-glutamate</text>
        <dbReference type="Rhea" id="RHEA:13237"/>
        <dbReference type="ChEBI" id="CHEBI:29985"/>
        <dbReference type="ChEBI" id="CHEBI:58359"/>
        <dbReference type="ChEBI" id="CHEBI:58725"/>
        <dbReference type="ChEBI" id="CHEBI:61527"/>
        <dbReference type="EC" id="2.6.1.16"/>
    </reaction>
</comment>
<comment type="caution">
    <text evidence="13">The sequence shown here is derived from an EMBL/GenBank/DDBJ whole genome shotgun (WGS) entry which is preliminary data.</text>
</comment>
<dbReference type="GO" id="GO:0005829">
    <property type="term" value="C:cytosol"/>
    <property type="evidence" value="ECO:0007669"/>
    <property type="project" value="TreeGrafter"/>
</dbReference>
<comment type="subcellular location">
    <subcellularLocation>
        <location evidence="2 10">Cytoplasm</location>
    </subcellularLocation>
</comment>
<evidence type="ECO:0000256" key="1">
    <source>
        <dbReference type="ARBA" id="ARBA00001031"/>
    </source>
</evidence>
<dbReference type="InterPro" id="IPR035490">
    <property type="entry name" value="GlmS/FrlB_SIS"/>
</dbReference>
<dbReference type="GO" id="GO:0097367">
    <property type="term" value="F:carbohydrate derivative binding"/>
    <property type="evidence" value="ECO:0007669"/>
    <property type="project" value="InterPro"/>
</dbReference>
<dbReference type="FunFam" id="3.40.50.10490:FF:000001">
    <property type="entry name" value="Glutamine--fructose-6-phosphate aminotransferase [isomerizing]"/>
    <property type="match status" value="1"/>
</dbReference>
<dbReference type="NCBIfam" id="TIGR01135">
    <property type="entry name" value="glmS"/>
    <property type="match status" value="1"/>
</dbReference>
<feature type="domain" description="Glutamine amidotransferase type-2" evidence="11">
    <location>
        <begin position="2"/>
        <end position="228"/>
    </location>
</feature>
<dbReference type="FunFam" id="3.60.20.10:FF:000006">
    <property type="entry name" value="Glutamine--fructose-6-phosphate aminotransferase [isomerizing]"/>
    <property type="match status" value="1"/>
</dbReference>
<dbReference type="SUPFAM" id="SSF53697">
    <property type="entry name" value="SIS domain"/>
    <property type="match status" value="1"/>
</dbReference>
<dbReference type="CDD" id="cd05009">
    <property type="entry name" value="SIS_GlmS_GlmD_2"/>
    <property type="match status" value="1"/>
</dbReference>
<dbReference type="PANTHER" id="PTHR10937">
    <property type="entry name" value="GLUCOSAMINE--FRUCTOSE-6-PHOSPHATE AMINOTRANSFERASE, ISOMERIZING"/>
    <property type="match status" value="1"/>
</dbReference>
<dbReference type="PROSITE" id="PS51278">
    <property type="entry name" value="GATASE_TYPE_2"/>
    <property type="match status" value="1"/>
</dbReference>
<name>G6FW49_9CYAN</name>
<dbReference type="GO" id="GO:0046349">
    <property type="term" value="P:amino sugar biosynthetic process"/>
    <property type="evidence" value="ECO:0007669"/>
    <property type="project" value="UniProtKB-ARBA"/>
</dbReference>
<feature type="domain" description="SIS" evidence="12">
    <location>
        <begin position="300"/>
        <end position="448"/>
    </location>
</feature>
<dbReference type="InterPro" id="IPR017932">
    <property type="entry name" value="GATase_2_dom"/>
</dbReference>
<accession>G6FW49</accession>
<keyword evidence="14" id="KW-1185">Reference proteome</keyword>
<feature type="active site" description="Nucleophile; for GATase activity" evidence="10">
    <location>
        <position position="2"/>
    </location>
</feature>
<dbReference type="Gene3D" id="3.60.20.10">
    <property type="entry name" value="Glutamine Phosphoribosylpyrophosphate, subunit 1, domain 1"/>
    <property type="match status" value="1"/>
</dbReference>
<sequence length="633" mass="69781">MCGIVGYVGTQAATEILLSGLEKLEYRGYDSAGVATIWEGEVNCVRAKGKLSNLRSKLEHLQTPAQIGIGHTRWATHGKPEEYNAHPHMDTAMRVAVVQNGIVENYRELREQLKNQGHQFRSDTDTEVIPHLIAQFLKEEMALGQINSDSLFLEAVRKAVNELQGAFAIAIISADYPDELIVVRQQAPIVIGFGQGEFFCASDTPAIISHTKAVLPLENGELARLTPLGVEIYNFAGQRLKKHPRLLSLNPMMVEKQGFKHFMLKEIYEQPGVVRATLEAYFNTDWHPENSSNSPINIGLPSELYADIEQIQIVACGTSWHAALVGKYLLEQLAQIPTQVQYASEFRYAPSPLTPNTLTIGVTQSGETADTLAALAMEQERRQGREPKYQARLLGITNRPESSLGHMVPHIINTLAGIEIGVAATKTFIAQLMAFYALALDLAYSRQTLPYESLEDILKGLRQIPKEIEATLESQEKLTEQLAHEFAETTDFIFLGRGINFPIALEGALKLKEISYIHAEGYPAGEMKHGPIALLDAKVPVVAIAMPGSVYEKVISNAQEAKARDSRLIGVTPVKDGEAGEIFNDLIPVSFVDELLSPILTVIPLQLLAYHIAARRGLDVDQPRNLAKSVTVE</sequence>
<dbReference type="SUPFAM" id="SSF56235">
    <property type="entry name" value="N-terminal nucleophile aminohydrolases (Ntn hydrolases)"/>
    <property type="match status" value="1"/>
</dbReference>
<protein>
    <recommendedName>
        <fullName evidence="4 10">Glutamine--fructose-6-phosphate aminotransferase [isomerizing]</fullName>
        <ecNumber evidence="3 10">2.6.1.16</ecNumber>
    </recommendedName>
    <alternativeName>
        <fullName evidence="10">D-fructose-6-phosphate amidotransferase</fullName>
    </alternativeName>
    <alternativeName>
        <fullName evidence="10">GFAT</fullName>
    </alternativeName>
    <alternativeName>
        <fullName evidence="10">Glucosamine-6-phosphate synthase</fullName>
    </alternativeName>
    <alternativeName>
        <fullName evidence="10">Hexosephosphate aminotransferase</fullName>
    </alternativeName>
    <alternativeName>
        <fullName evidence="10">L-glutamine--D-fructose-6-phosphate amidotransferase</fullName>
    </alternativeName>
</protein>
<evidence type="ECO:0000259" key="11">
    <source>
        <dbReference type="PROSITE" id="PS51278"/>
    </source>
</evidence>
<dbReference type="InterPro" id="IPR047084">
    <property type="entry name" value="GFAT_N"/>
</dbReference>
<evidence type="ECO:0000256" key="7">
    <source>
        <dbReference type="ARBA" id="ARBA00022679"/>
    </source>
</evidence>
<comment type="function">
    <text evidence="10">Catalyzes the first step in hexosamine metabolism, converting fructose-6P into glucosamine-6P using glutamine as a nitrogen source.</text>
</comment>
<keyword evidence="7 10" id="KW-0808">Transferase</keyword>
<proteinExistence type="inferred from homology"/>
<evidence type="ECO:0000256" key="3">
    <source>
        <dbReference type="ARBA" id="ARBA00012916"/>
    </source>
</evidence>
<evidence type="ECO:0000313" key="13">
    <source>
        <dbReference type="EMBL" id="EHC11688.1"/>
    </source>
</evidence>
<keyword evidence="9" id="KW-0315">Glutamine amidotransferase</keyword>
<dbReference type="InterPro" id="IPR001347">
    <property type="entry name" value="SIS_dom"/>
</dbReference>
<dbReference type="InterPro" id="IPR035466">
    <property type="entry name" value="GlmS/AgaS_SIS"/>
</dbReference>
<comment type="subunit">
    <text evidence="10">Homodimer.</text>
</comment>
<evidence type="ECO:0000256" key="2">
    <source>
        <dbReference type="ARBA" id="ARBA00004496"/>
    </source>
</evidence>
<gene>
    <name evidence="10" type="primary">glmS</name>
    <name evidence="13" type="ORF">FJSC11DRAFT_3140</name>
</gene>
<reference evidence="13 14" key="1">
    <citation type="submission" date="2011-09" db="EMBL/GenBank/DDBJ databases">
        <title>The draft genome of Fischerella sp. JSC-11.</title>
        <authorList>
            <consortium name="US DOE Joint Genome Institute (JGI-PGF)"/>
            <person name="Lucas S."/>
            <person name="Han J."/>
            <person name="Lapidus A."/>
            <person name="Cheng J.-F."/>
            <person name="Goodwin L."/>
            <person name="Pitluck S."/>
            <person name="Peters L."/>
            <person name="Land M.L."/>
            <person name="Hauser L."/>
            <person name="Sarkisova S."/>
            <person name="Bryant D.A."/>
            <person name="Brown I."/>
            <person name="Woyke T.J."/>
        </authorList>
    </citation>
    <scope>NUCLEOTIDE SEQUENCE [LARGE SCALE GENOMIC DNA]</scope>
    <source>
        <strain evidence="13 14">JSC-11</strain>
    </source>
</reference>
<feature type="active site" description="For Fru-6P isomerization activity" evidence="10">
    <location>
        <position position="628"/>
    </location>
</feature>
<dbReference type="HAMAP" id="MF_00164">
    <property type="entry name" value="GlmS"/>
    <property type="match status" value="1"/>
</dbReference>
<dbReference type="GO" id="GO:0005975">
    <property type="term" value="P:carbohydrate metabolic process"/>
    <property type="evidence" value="ECO:0007669"/>
    <property type="project" value="UniProtKB-UniRule"/>
</dbReference>
<dbReference type="InterPro" id="IPR046348">
    <property type="entry name" value="SIS_dom_sf"/>
</dbReference>
<evidence type="ECO:0000259" key="12">
    <source>
        <dbReference type="PROSITE" id="PS51464"/>
    </source>
</evidence>
<dbReference type="EC" id="2.6.1.16" evidence="3 10"/>
<keyword evidence="6 10" id="KW-0032">Aminotransferase</keyword>
<dbReference type="Gene3D" id="3.40.50.10490">
    <property type="entry name" value="Glucose-6-phosphate isomerase like protein, domain 1"/>
    <property type="match status" value="2"/>
</dbReference>
<keyword evidence="8" id="KW-0677">Repeat</keyword>
<dbReference type="GO" id="GO:0004360">
    <property type="term" value="F:glutamine-fructose-6-phosphate transaminase (isomerizing) activity"/>
    <property type="evidence" value="ECO:0007669"/>
    <property type="project" value="UniProtKB-UniRule"/>
</dbReference>
<dbReference type="PROSITE" id="PS51464">
    <property type="entry name" value="SIS"/>
    <property type="match status" value="2"/>
</dbReference>